<proteinExistence type="predicted"/>
<organism evidence="1 2">
    <name type="scientific">Aspergillus cavernicola</name>
    <dbReference type="NCBI Taxonomy" id="176166"/>
    <lineage>
        <taxon>Eukaryota</taxon>
        <taxon>Fungi</taxon>
        <taxon>Dikarya</taxon>
        <taxon>Ascomycota</taxon>
        <taxon>Pezizomycotina</taxon>
        <taxon>Eurotiomycetes</taxon>
        <taxon>Eurotiomycetidae</taxon>
        <taxon>Eurotiales</taxon>
        <taxon>Aspergillaceae</taxon>
        <taxon>Aspergillus</taxon>
        <taxon>Aspergillus subgen. Nidulantes</taxon>
    </lineage>
</organism>
<reference evidence="1 2" key="1">
    <citation type="submission" date="2024-07" db="EMBL/GenBank/DDBJ databases">
        <title>Section-level genome sequencing and comparative genomics of Aspergillus sections Usti and Cavernicolus.</title>
        <authorList>
            <consortium name="Lawrence Berkeley National Laboratory"/>
            <person name="Nybo J.L."/>
            <person name="Vesth T.C."/>
            <person name="Theobald S."/>
            <person name="Frisvad J.C."/>
            <person name="Larsen T.O."/>
            <person name="Kjaerboelling I."/>
            <person name="Rothschild-Mancinelli K."/>
            <person name="Lyhne E.K."/>
            <person name="Kogle M.E."/>
            <person name="Barry K."/>
            <person name="Clum A."/>
            <person name="Na H."/>
            <person name="Ledsgaard L."/>
            <person name="Lin J."/>
            <person name="Lipzen A."/>
            <person name="Kuo A."/>
            <person name="Riley R."/>
            <person name="Mondo S."/>
            <person name="LaButti K."/>
            <person name="Haridas S."/>
            <person name="Pangalinan J."/>
            <person name="Salamov A.A."/>
            <person name="Simmons B.A."/>
            <person name="Magnuson J.K."/>
            <person name="Chen J."/>
            <person name="Drula E."/>
            <person name="Henrissat B."/>
            <person name="Wiebenga A."/>
            <person name="Lubbers R.J."/>
            <person name="Gomes A.C."/>
            <person name="Makela M.R."/>
            <person name="Stajich J."/>
            <person name="Grigoriev I.V."/>
            <person name="Mortensen U.H."/>
            <person name="De vries R.P."/>
            <person name="Baker S.E."/>
            <person name="Andersen M.R."/>
        </authorList>
    </citation>
    <scope>NUCLEOTIDE SEQUENCE [LARGE SCALE GENOMIC DNA]</scope>
    <source>
        <strain evidence="1 2">CBS 600.67</strain>
    </source>
</reference>
<keyword evidence="2" id="KW-1185">Reference proteome</keyword>
<evidence type="ECO:0000313" key="1">
    <source>
        <dbReference type="EMBL" id="KAL2819284.1"/>
    </source>
</evidence>
<evidence type="ECO:0000313" key="2">
    <source>
        <dbReference type="Proteomes" id="UP001610335"/>
    </source>
</evidence>
<name>A0ABR4HW31_9EURO</name>
<sequence length="393" mass="43912">MDTSATYQVIQSASTPNGAHFRIDFGTRHAINPSIIPHPEDNNIWIVSAQLHEPRQTDKPRIWFAELVCNAGFSYDENSSTQTLRCIDSPLLLPIAATPSDSTKCTGEQAFFAFSIGPHDARVFHGPDGPYAIYGSNSQYTCFGQWMLDFRLLVDWGIDTLNNHRGFFRVPTELQRPSPYLDVEKNWFVFWDARNQSYVHHDIAPARMFARLEPDGSVGVDLAPLAAGTDNTCLQRLLPVLEIPEYESIHQATNTLSVTLCTRKDPSCVPDENNTFVLTIFQHKSFYNLHSTYEPYAMLFKRIAPFEVYGISSKPLWISGRRGPELTDVQDVKLSSEMLYVTSISWKAHGQGYHGFIDDILFIGFGIEDSTTGGIDVVAGDLVSGLGLCADFA</sequence>
<protein>
    <submittedName>
        <fullName evidence="1">Uncharacterized protein</fullName>
    </submittedName>
</protein>
<dbReference type="EMBL" id="JBFXLS010000078">
    <property type="protein sequence ID" value="KAL2819284.1"/>
    <property type="molecule type" value="Genomic_DNA"/>
</dbReference>
<gene>
    <name evidence="1" type="ORF">BDW59DRAFT_174890</name>
</gene>
<comment type="caution">
    <text evidence="1">The sequence shown here is derived from an EMBL/GenBank/DDBJ whole genome shotgun (WGS) entry which is preliminary data.</text>
</comment>
<accession>A0ABR4HW31</accession>
<dbReference type="Proteomes" id="UP001610335">
    <property type="component" value="Unassembled WGS sequence"/>
</dbReference>